<dbReference type="InterPro" id="IPR019981">
    <property type="entry name" value="Ribosomal_uS11_bac-type"/>
</dbReference>
<keyword evidence="4 7" id="KW-0689">Ribosomal protein</keyword>
<sequence>MGKKDKNKNVIKRVIKNKPKETVKKKREKIIPFHGKVFITASFNNTIITITDLNGNALGWGSTGKVGFKGARKSTPYAASQATENLAAKMAEGGMKQVDVIISGPGMGRDAAVKSVKNAGLKIVSLADVTPIPHNGCRPKGRRRV</sequence>
<dbReference type="PANTHER" id="PTHR11759">
    <property type="entry name" value="40S RIBOSOMAL PROTEIN S14/30S RIBOSOMAL PROTEIN S11"/>
    <property type="match status" value="1"/>
</dbReference>
<dbReference type="Gene3D" id="3.30.420.80">
    <property type="entry name" value="Ribosomal protein S11"/>
    <property type="match status" value="1"/>
</dbReference>
<dbReference type="SUPFAM" id="SSF53137">
    <property type="entry name" value="Translational machinery components"/>
    <property type="match status" value="1"/>
</dbReference>
<evidence type="ECO:0000256" key="6">
    <source>
        <dbReference type="ARBA" id="ARBA00035160"/>
    </source>
</evidence>
<dbReference type="AlphaFoldDB" id="A0A0G0BJL4"/>
<dbReference type="FunFam" id="3.30.420.80:FF:000010">
    <property type="entry name" value="30S ribosomal protein S11"/>
    <property type="match status" value="1"/>
</dbReference>
<evidence type="ECO:0000256" key="7">
    <source>
        <dbReference type="HAMAP-Rule" id="MF_01310"/>
    </source>
</evidence>
<comment type="subunit">
    <text evidence="7">Part of the 30S ribosomal subunit. Interacts with proteins S7 and S18. Binds to IF-3.</text>
</comment>
<dbReference type="GO" id="GO:1990904">
    <property type="term" value="C:ribonucleoprotein complex"/>
    <property type="evidence" value="ECO:0007669"/>
    <property type="project" value="UniProtKB-KW"/>
</dbReference>
<dbReference type="PROSITE" id="PS00054">
    <property type="entry name" value="RIBOSOMAL_S11"/>
    <property type="match status" value="1"/>
</dbReference>
<dbReference type="GO" id="GO:0003735">
    <property type="term" value="F:structural constituent of ribosome"/>
    <property type="evidence" value="ECO:0007669"/>
    <property type="project" value="InterPro"/>
</dbReference>
<evidence type="ECO:0000256" key="3">
    <source>
        <dbReference type="ARBA" id="ARBA00022884"/>
    </source>
</evidence>
<protein>
    <recommendedName>
        <fullName evidence="6 7">Small ribosomal subunit protein uS11</fullName>
    </recommendedName>
</protein>
<evidence type="ECO:0000256" key="2">
    <source>
        <dbReference type="ARBA" id="ARBA00022730"/>
    </source>
</evidence>
<evidence type="ECO:0000256" key="1">
    <source>
        <dbReference type="ARBA" id="ARBA00006194"/>
    </source>
</evidence>
<accession>A0A0G0BJL4</accession>
<comment type="similarity">
    <text evidence="1 7 8">Belongs to the universal ribosomal protein uS11 family.</text>
</comment>
<dbReference type="InterPro" id="IPR018102">
    <property type="entry name" value="Ribosomal_uS11_CS"/>
</dbReference>
<dbReference type="InterPro" id="IPR036967">
    <property type="entry name" value="Ribosomal_uS11_sf"/>
</dbReference>
<evidence type="ECO:0000313" key="9">
    <source>
        <dbReference type="EMBL" id="KKP69669.1"/>
    </source>
</evidence>
<dbReference type="PATRIC" id="fig|1618350.3.peg.700"/>
<evidence type="ECO:0000256" key="4">
    <source>
        <dbReference type="ARBA" id="ARBA00022980"/>
    </source>
</evidence>
<keyword evidence="5 7" id="KW-0687">Ribonucleoprotein</keyword>
<reference evidence="9 10" key="1">
    <citation type="journal article" date="2015" name="Nature">
        <title>rRNA introns, odd ribosomes, and small enigmatic genomes across a large radiation of phyla.</title>
        <authorList>
            <person name="Brown C.T."/>
            <person name="Hug L.A."/>
            <person name="Thomas B.C."/>
            <person name="Sharon I."/>
            <person name="Castelle C.J."/>
            <person name="Singh A."/>
            <person name="Wilkins M.J."/>
            <person name="Williams K.H."/>
            <person name="Banfield J.F."/>
        </authorList>
    </citation>
    <scope>NUCLEOTIDE SEQUENCE [LARGE SCALE GENOMIC DNA]</scope>
</reference>
<evidence type="ECO:0000256" key="8">
    <source>
        <dbReference type="RuleBase" id="RU003629"/>
    </source>
</evidence>
<gene>
    <name evidence="7" type="primary">rpsK</name>
    <name evidence="9" type="ORF">UR67_C0004G0066</name>
</gene>
<dbReference type="GO" id="GO:0019843">
    <property type="term" value="F:rRNA binding"/>
    <property type="evidence" value="ECO:0007669"/>
    <property type="project" value="UniProtKB-UniRule"/>
</dbReference>
<proteinExistence type="inferred from homology"/>
<dbReference type="GO" id="GO:0005840">
    <property type="term" value="C:ribosome"/>
    <property type="evidence" value="ECO:0007669"/>
    <property type="project" value="UniProtKB-KW"/>
</dbReference>
<evidence type="ECO:0000256" key="5">
    <source>
        <dbReference type="ARBA" id="ARBA00023274"/>
    </source>
</evidence>
<dbReference type="Proteomes" id="UP000034581">
    <property type="component" value="Unassembled WGS sequence"/>
</dbReference>
<dbReference type="NCBIfam" id="TIGR03632">
    <property type="entry name" value="uS11_bact"/>
    <property type="match status" value="1"/>
</dbReference>
<keyword evidence="3 7" id="KW-0694">RNA-binding</keyword>
<organism evidence="9 10">
    <name type="scientific">candidate division CPR3 bacterium GW2011_GWF2_35_18</name>
    <dbReference type="NCBI Taxonomy" id="1618350"/>
    <lineage>
        <taxon>Bacteria</taxon>
        <taxon>Bacteria division CPR3</taxon>
    </lineage>
</organism>
<dbReference type="NCBIfam" id="NF003698">
    <property type="entry name" value="PRK05309.1"/>
    <property type="match status" value="1"/>
</dbReference>
<comment type="caution">
    <text evidence="9">The sequence shown here is derived from an EMBL/GenBank/DDBJ whole genome shotgun (WGS) entry which is preliminary data.</text>
</comment>
<evidence type="ECO:0000313" key="10">
    <source>
        <dbReference type="Proteomes" id="UP000034581"/>
    </source>
</evidence>
<name>A0A0G0BJL4_UNCC3</name>
<dbReference type="Pfam" id="PF00411">
    <property type="entry name" value="Ribosomal_S11"/>
    <property type="match status" value="1"/>
</dbReference>
<dbReference type="PIRSF" id="PIRSF002131">
    <property type="entry name" value="Ribosomal_S11"/>
    <property type="match status" value="1"/>
</dbReference>
<dbReference type="HAMAP" id="MF_01310">
    <property type="entry name" value="Ribosomal_uS11"/>
    <property type="match status" value="1"/>
</dbReference>
<dbReference type="EMBL" id="LBQB01000004">
    <property type="protein sequence ID" value="KKP69669.1"/>
    <property type="molecule type" value="Genomic_DNA"/>
</dbReference>
<comment type="function">
    <text evidence="7">Located on the platform of the 30S subunit, it bridges several disparate RNA helices of the 16S rRNA. Forms part of the Shine-Dalgarno cleft in the 70S ribosome.</text>
</comment>
<keyword evidence="2 7" id="KW-0699">rRNA-binding</keyword>
<dbReference type="GO" id="GO:0006412">
    <property type="term" value="P:translation"/>
    <property type="evidence" value="ECO:0007669"/>
    <property type="project" value="UniProtKB-UniRule"/>
</dbReference>
<dbReference type="InterPro" id="IPR001971">
    <property type="entry name" value="Ribosomal_uS11"/>
</dbReference>
<dbReference type="STRING" id="1618350.UR67_C0004G0066"/>